<dbReference type="PROSITE" id="PS50928">
    <property type="entry name" value="ABC_TM1"/>
    <property type="match status" value="1"/>
</dbReference>
<proteinExistence type="inferred from homology"/>
<dbReference type="CDD" id="cd06261">
    <property type="entry name" value="TM_PBP2"/>
    <property type="match status" value="1"/>
</dbReference>
<evidence type="ECO:0000256" key="8">
    <source>
        <dbReference type="RuleBase" id="RU363032"/>
    </source>
</evidence>
<gene>
    <name evidence="10" type="primary">ydcV_3</name>
    <name evidence="10" type="ORF">AQS8620_02524</name>
</gene>
<dbReference type="InterPro" id="IPR035906">
    <property type="entry name" value="MetI-like_sf"/>
</dbReference>
<dbReference type="SUPFAM" id="SSF161098">
    <property type="entry name" value="MetI-like"/>
    <property type="match status" value="1"/>
</dbReference>
<dbReference type="Proteomes" id="UP000193862">
    <property type="component" value="Unassembled WGS sequence"/>
</dbReference>
<keyword evidence="5 8" id="KW-0812">Transmembrane</keyword>
<evidence type="ECO:0000259" key="9">
    <source>
        <dbReference type="PROSITE" id="PS50928"/>
    </source>
</evidence>
<keyword evidence="7 8" id="KW-0472">Membrane</keyword>
<accession>A0A1Y5TCE9</accession>
<feature type="transmembrane region" description="Helical" evidence="8">
    <location>
        <begin position="111"/>
        <end position="135"/>
    </location>
</feature>
<name>A0A1Y5TCE9_9RHOB</name>
<evidence type="ECO:0000256" key="7">
    <source>
        <dbReference type="ARBA" id="ARBA00023136"/>
    </source>
</evidence>
<keyword evidence="3 8" id="KW-0813">Transport</keyword>
<evidence type="ECO:0000256" key="6">
    <source>
        <dbReference type="ARBA" id="ARBA00022989"/>
    </source>
</evidence>
<protein>
    <submittedName>
        <fullName evidence="10">Inner membrane ABC transporter permease protein YdcV</fullName>
    </submittedName>
</protein>
<organism evidence="10 11">
    <name type="scientific">Aquimixticola soesokkakensis</name>
    <dbReference type="NCBI Taxonomy" id="1519096"/>
    <lineage>
        <taxon>Bacteria</taxon>
        <taxon>Pseudomonadati</taxon>
        <taxon>Pseudomonadota</taxon>
        <taxon>Alphaproteobacteria</taxon>
        <taxon>Rhodobacterales</taxon>
        <taxon>Paracoccaceae</taxon>
        <taxon>Aquimixticola</taxon>
    </lineage>
</organism>
<evidence type="ECO:0000256" key="1">
    <source>
        <dbReference type="ARBA" id="ARBA00004651"/>
    </source>
</evidence>
<comment type="similarity">
    <text evidence="2">Belongs to the binding-protein-dependent transport system permease family. CysTW subfamily.</text>
</comment>
<comment type="subcellular location">
    <subcellularLocation>
        <location evidence="1 8">Cell membrane</location>
        <topology evidence="1 8">Multi-pass membrane protein</topology>
    </subcellularLocation>
</comment>
<reference evidence="10 11" key="1">
    <citation type="submission" date="2017-03" db="EMBL/GenBank/DDBJ databases">
        <authorList>
            <person name="Afonso C.L."/>
            <person name="Miller P.J."/>
            <person name="Scott M.A."/>
            <person name="Spackman E."/>
            <person name="Goraichik I."/>
            <person name="Dimitrov K.M."/>
            <person name="Suarez D.L."/>
            <person name="Swayne D.E."/>
        </authorList>
    </citation>
    <scope>NUCLEOTIDE SEQUENCE [LARGE SCALE GENOMIC DNA]</scope>
    <source>
        <strain evidence="10 11">CECT 8620</strain>
    </source>
</reference>
<feature type="transmembrane region" description="Helical" evidence="8">
    <location>
        <begin position="155"/>
        <end position="172"/>
    </location>
</feature>
<evidence type="ECO:0000313" key="11">
    <source>
        <dbReference type="Proteomes" id="UP000193862"/>
    </source>
</evidence>
<dbReference type="AlphaFoldDB" id="A0A1Y5TCE9"/>
<keyword evidence="4" id="KW-1003">Cell membrane</keyword>
<evidence type="ECO:0000313" key="10">
    <source>
        <dbReference type="EMBL" id="SLN57249.1"/>
    </source>
</evidence>
<dbReference type="InterPro" id="IPR000515">
    <property type="entry name" value="MetI-like"/>
</dbReference>
<evidence type="ECO:0000256" key="3">
    <source>
        <dbReference type="ARBA" id="ARBA00022448"/>
    </source>
</evidence>
<dbReference type="OrthoDB" id="9809681at2"/>
<evidence type="ECO:0000256" key="2">
    <source>
        <dbReference type="ARBA" id="ARBA00007069"/>
    </source>
</evidence>
<evidence type="ECO:0000256" key="5">
    <source>
        <dbReference type="ARBA" id="ARBA00022692"/>
    </source>
</evidence>
<feature type="transmembrane region" description="Helical" evidence="8">
    <location>
        <begin position="193"/>
        <end position="214"/>
    </location>
</feature>
<dbReference type="Gene3D" id="1.10.3720.10">
    <property type="entry name" value="MetI-like"/>
    <property type="match status" value="1"/>
</dbReference>
<sequence>MSKPNPRRARPLSFYFLAAILSAFLLFLYAPMACVYILSFQGPTGGMSFPMQGWSTHWFQVLFSGDGQGVGDIGNAFRRSIRLAFVVAILTMAISLSAGMAYRRKFRGSNFVFYSAITSMVLPGIFVGFGIALMFNLLGWRTNWFTSGIGAQLTWTLPFGLLIMFIVLGRFNPSYEEAATDLGASARQRFTQVIVPIILPGIIGIAMAGLTSSYEETARTSLNIGTGNTMPMEVTGLLTAASTPVLFAIGTITTLFSFTLVIVSLIVMSRLAKRRQMRTAA</sequence>
<dbReference type="RefSeq" id="WP_085837234.1">
    <property type="nucleotide sequence ID" value="NZ_FWFS01000009.1"/>
</dbReference>
<feature type="transmembrane region" description="Helical" evidence="8">
    <location>
        <begin position="81"/>
        <end position="99"/>
    </location>
</feature>
<feature type="domain" description="ABC transmembrane type-1" evidence="9">
    <location>
        <begin position="77"/>
        <end position="264"/>
    </location>
</feature>
<feature type="transmembrane region" description="Helical" evidence="8">
    <location>
        <begin position="12"/>
        <end position="38"/>
    </location>
</feature>
<dbReference type="EMBL" id="FWFS01000009">
    <property type="protein sequence ID" value="SLN57249.1"/>
    <property type="molecule type" value="Genomic_DNA"/>
</dbReference>
<keyword evidence="11" id="KW-1185">Reference proteome</keyword>
<dbReference type="Pfam" id="PF00528">
    <property type="entry name" value="BPD_transp_1"/>
    <property type="match status" value="1"/>
</dbReference>
<dbReference type="PANTHER" id="PTHR43848">
    <property type="entry name" value="PUTRESCINE TRANSPORT SYSTEM PERMEASE PROTEIN POTI"/>
    <property type="match status" value="1"/>
</dbReference>
<evidence type="ECO:0000256" key="4">
    <source>
        <dbReference type="ARBA" id="ARBA00022475"/>
    </source>
</evidence>
<dbReference type="InterPro" id="IPR051789">
    <property type="entry name" value="Bact_Polyamine_Transport"/>
</dbReference>
<dbReference type="GO" id="GO:0005886">
    <property type="term" value="C:plasma membrane"/>
    <property type="evidence" value="ECO:0007669"/>
    <property type="project" value="UniProtKB-SubCell"/>
</dbReference>
<dbReference type="GO" id="GO:0055085">
    <property type="term" value="P:transmembrane transport"/>
    <property type="evidence" value="ECO:0007669"/>
    <property type="project" value="InterPro"/>
</dbReference>
<feature type="transmembrane region" description="Helical" evidence="8">
    <location>
        <begin position="245"/>
        <end position="268"/>
    </location>
</feature>
<keyword evidence="6 8" id="KW-1133">Transmembrane helix</keyword>
<dbReference type="PANTHER" id="PTHR43848:SF2">
    <property type="entry name" value="PUTRESCINE TRANSPORT SYSTEM PERMEASE PROTEIN POTI"/>
    <property type="match status" value="1"/>
</dbReference>